<protein>
    <recommendedName>
        <fullName evidence="5">Flagellar protein FlgN</fullName>
    </recommendedName>
</protein>
<name>A0A1C0YHZ5_9BACL</name>
<dbReference type="GO" id="GO:0044780">
    <property type="term" value="P:bacterial-type flagellum assembly"/>
    <property type="evidence" value="ECO:0007669"/>
    <property type="project" value="InterPro"/>
</dbReference>
<comment type="caution">
    <text evidence="3">The sequence shown here is derived from an EMBL/GenBank/DDBJ whole genome shotgun (WGS) entry which is preliminary data.</text>
</comment>
<feature type="region of interest" description="Disordered" evidence="2">
    <location>
        <begin position="141"/>
        <end position="165"/>
    </location>
</feature>
<evidence type="ECO:0000313" key="3">
    <source>
        <dbReference type="EMBL" id="OCS86808.1"/>
    </source>
</evidence>
<keyword evidence="4" id="KW-1185">Reference proteome</keyword>
<evidence type="ECO:0008006" key="5">
    <source>
        <dbReference type="Google" id="ProtNLM"/>
    </source>
</evidence>
<evidence type="ECO:0000313" key="4">
    <source>
        <dbReference type="Proteomes" id="UP000093482"/>
    </source>
</evidence>
<proteinExistence type="predicted"/>
<dbReference type="AlphaFoldDB" id="A0A1C0YHZ5"/>
<reference evidence="3 4" key="1">
    <citation type="submission" date="2016-07" db="EMBL/GenBank/DDBJ databases">
        <title>Caryophanon latum genome sequencing.</title>
        <authorList>
            <person name="Verma A."/>
            <person name="Pal Y."/>
            <person name="Krishnamurthi S."/>
        </authorList>
    </citation>
    <scope>NUCLEOTIDE SEQUENCE [LARGE SCALE GENOMIC DNA]</scope>
    <source>
        <strain evidence="3 4">DSM 14151</strain>
    </source>
</reference>
<feature type="compositionally biased region" description="Polar residues" evidence="2">
    <location>
        <begin position="142"/>
        <end position="165"/>
    </location>
</feature>
<evidence type="ECO:0000256" key="1">
    <source>
        <dbReference type="ARBA" id="ARBA00022795"/>
    </source>
</evidence>
<sequence length="165" mass="18887">MSMDKIVSTLEKLERLHRSLLDVCVKKTEVIKESDIEGLNNMLKSEQTHIAAIERLEQQRQVEVTDYLRAKGFAPTEAPTVAQLIEAAPTDQKEALQQMRTRLIAVIDELKKRNDLNQKMIFQSLQFVNITLDLVQPRPEQMNYSSDIGGQAPQQQKKSYFDSQA</sequence>
<evidence type="ECO:0000256" key="2">
    <source>
        <dbReference type="SAM" id="MobiDB-lite"/>
    </source>
</evidence>
<dbReference type="OrthoDB" id="2381500at2"/>
<dbReference type="InterPro" id="IPR007809">
    <property type="entry name" value="FlgN-like"/>
</dbReference>
<dbReference type="EMBL" id="MATO01000060">
    <property type="protein sequence ID" value="OCS86808.1"/>
    <property type="molecule type" value="Genomic_DNA"/>
</dbReference>
<keyword evidence="1" id="KW-1005">Bacterial flagellum biogenesis</keyword>
<dbReference type="Gene3D" id="1.20.58.300">
    <property type="entry name" value="FlgN-like"/>
    <property type="match status" value="1"/>
</dbReference>
<accession>A0A1C0YHZ5</accession>
<organism evidence="3 4">
    <name type="scientific">Caryophanon latum</name>
    <dbReference type="NCBI Taxonomy" id="33977"/>
    <lineage>
        <taxon>Bacteria</taxon>
        <taxon>Bacillati</taxon>
        <taxon>Bacillota</taxon>
        <taxon>Bacilli</taxon>
        <taxon>Bacillales</taxon>
        <taxon>Caryophanaceae</taxon>
        <taxon>Caryophanon</taxon>
    </lineage>
</organism>
<dbReference type="Pfam" id="PF05130">
    <property type="entry name" value="FlgN"/>
    <property type="match status" value="1"/>
</dbReference>
<dbReference type="SUPFAM" id="SSF140566">
    <property type="entry name" value="FlgN-like"/>
    <property type="match status" value="1"/>
</dbReference>
<dbReference type="Proteomes" id="UP000093482">
    <property type="component" value="Unassembled WGS sequence"/>
</dbReference>
<gene>
    <name evidence="3" type="ORF">A6K76_14250</name>
</gene>
<dbReference type="InterPro" id="IPR036679">
    <property type="entry name" value="FlgN-like_sf"/>
</dbReference>